<feature type="domain" description="Alpha-galactosidase NEW3" evidence="4">
    <location>
        <begin position="561"/>
        <end position="626"/>
    </location>
</feature>
<evidence type="ECO:0000259" key="7">
    <source>
        <dbReference type="Pfam" id="PF22888"/>
    </source>
</evidence>
<evidence type="ECO:0000256" key="3">
    <source>
        <dbReference type="ARBA" id="ARBA00022801"/>
    </source>
</evidence>
<keyword evidence="9" id="KW-1185">Reference proteome</keyword>
<sequence length="783" mass="87166">MGDAGVTVPYAIWQRYGDTRVIEENYEAMVRWIEYMKENSTDYIRPAPAYGDWLNVNDPTPGELISTAYFAYSTKLLSDMARAIGRTDDAEAFKQLFEDIKAAFNEAFVKEDGQIAGDSQTAYVLALYMDLLPEDKRQKAADHLVERIKERDWHLSTGFLGTRDLLPVLSDTGHLDVAYRLLLNDTFPSWGYQIKNGATTMWERWDSIRPDGSFQDAGMNSFNHYAYGAVGDWMYRNIAGIQHDPDRPGYKHVIIHPRPGGDLTHAKGVYESVYGTIVSDWEQRDGDFRLNVTVPVNTTATVYVPADNEWSVTESGQLAHEAEGVTFVKMEEGYAVYEIGSGEYRFTVHPVSAVYMSTLVAFFKEAGELANHGAARALDVHLAAVDRFEKKGAADKVVKHLNGFKQLLNHQRENELISENASNVLQMFADRLIEQLIKKGVSAELRAEETEFHPGDQVHFETVFENNSDDNIHDLDMSLTVPEGWEITAVTSPSAKVVKPGETFTAQFNAIVPKHQELTDSLTIEGEAVYRKFGEEATIPLNIRAKVTSPVRIQEIQSDPVEPGEETTLHVTMQNVAQQSFTGNVTVEAPSDWTVVPTTQSYELDAGTEGTFGFTVVAPEDAVRGAEMHVSATYDNYKADETTTTVHLPGVSWEFDTDGDAQGWQPTNHLTEFTVSDGVLTTQSTGGDPYMVQREPLSMDASHGAVVQLTMKTSVSSGGQIFWGTEASPHFSEDKSTRFNVKGGEFHVYHVPIPPQDSPITNLRIDPLTQEGDITIESIRLLR</sequence>
<organism evidence="8 9">
    <name type="scientific">Novibacillus thermophilus</name>
    <dbReference type="NCBI Taxonomy" id="1471761"/>
    <lineage>
        <taxon>Bacteria</taxon>
        <taxon>Bacillati</taxon>
        <taxon>Bacillota</taxon>
        <taxon>Bacilli</taxon>
        <taxon>Bacillales</taxon>
        <taxon>Thermoactinomycetaceae</taxon>
        <taxon>Novibacillus</taxon>
    </lineage>
</organism>
<gene>
    <name evidence="8" type="ORF">B0W44_10360</name>
</gene>
<evidence type="ECO:0000256" key="1">
    <source>
        <dbReference type="ARBA" id="ARBA00001445"/>
    </source>
</evidence>
<evidence type="ECO:0000259" key="5">
    <source>
        <dbReference type="Pfam" id="PF17389"/>
    </source>
</evidence>
<dbReference type="InterPro" id="IPR012341">
    <property type="entry name" value="6hp_glycosidase-like_sf"/>
</dbReference>
<dbReference type="Pfam" id="PF10633">
    <property type="entry name" value="NPCBM_assoc"/>
    <property type="match status" value="2"/>
</dbReference>
<accession>A0A1U9K7W3</accession>
<protein>
    <recommendedName>
        <fullName evidence="2">alpha-L-rhamnosidase</fullName>
        <ecNumber evidence="2">3.2.1.40</ecNumber>
    </recommendedName>
</protein>
<evidence type="ECO:0000313" key="9">
    <source>
        <dbReference type="Proteomes" id="UP000188603"/>
    </source>
</evidence>
<dbReference type="Pfam" id="PF22888">
    <property type="entry name" value="FIMAH"/>
    <property type="match status" value="1"/>
</dbReference>
<dbReference type="InterPro" id="IPR016007">
    <property type="entry name" value="Alpha_rhamnosid"/>
</dbReference>
<evidence type="ECO:0000313" key="8">
    <source>
        <dbReference type="EMBL" id="AQS56110.1"/>
    </source>
</evidence>
<dbReference type="KEGG" id="ntr:B0W44_10360"/>
<feature type="domain" description="Alpha-galactosidase NEW3" evidence="4">
    <location>
        <begin position="453"/>
        <end position="515"/>
    </location>
</feature>
<dbReference type="PANTHER" id="PTHR33307">
    <property type="entry name" value="ALPHA-RHAMNOSIDASE (EUROFUNG)"/>
    <property type="match status" value="1"/>
</dbReference>
<dbReference type="GO" id="GO:0005975">
    <property type="term" value="P:carbohydrate metabolic process"/>
    <property type="evidence" value="ECO:0007669"/>
    <property type="project" value="InterPro"/>
</dbReference>
<dbReference type="Pfam" id="PF17389">
    <property type="entry name" value="Bac_rhamnosid6H"/>
    <property type="match status" value="1"/>
</dbReference>
<evidence type="ECO:0000259" key="6">
    <source>
        <dbReference type="Pfam" id="PF17390"/>
    </source>
</evidence>
<dbReference type="EC" id="3.2.1.40" evidence="2"/>
<evidence type="ECO:0000259" key="4">
    <source>
        <dbReference type="Pfam" id="PF10633"/>
    </source>
</evidence>
<dbReference type="EMBL" id="CP019699">
    <property type="protein sequence ID" value="AQS56110.1"/>
    <property type="molecule type" value="Genomic_DNA"/>
</dbReference>
<reference evidence="8 9" key="1">
    <citation type="journal article" date="2015" name="Int. J. Syst. Evol. Microbiol.">
        <title>Novibacillus thermophilus gen. nov., sp. nov., a Gram-staining-negative and moderately thermophilic member of the family Thermoactinomycetaceae.</title>
        <authorList>
            <person name="Yang G."/>
            <person name="Chen J."/>
            <person name="Zhou S."/>
        </authorList>
    </citation>
    <scope>NUCLEOTIDE SEQUENCE [LARGE SCALE GENOMIC DNA]</scope>
    <source>
        <strain evidence="8 9">SG-1</strain>
    </source>
</reference>
<dbReference type="GO" id="GO:0030596">
    <property type="term" value="F:alpha-L-rhamnosidase activity"/>
    <property type="evidence" value="ECO:0007669"/>
    <property type="project" value="UniProtKB-EC"/>
</dbReference>
<dbReference type="STRING" id="1471761.B0W44_10360"/>
<dbReference type="InterPro" id="IPR035398">
    <property type="entry name" value="Bac_rhamnosid_C"/>
</dbReference>
<dbReference type="Gene3D" id="2.60.420.10">
    <property type="entry name" value="Maltose phosphorylase, domain 3"/>
    <property type="match status" value="1"/>
</dbReference>
<evidence type="ECO:0000256" key="2">
    <source>
        <dbReference type="ARBA" id="ARBA00012652"/>
    </source>
</evidence>
<keyword evidence="3" id="KW-0378">Hydrolase</keyword>
<dbReference type="PANTHER" id="PTHR33307:SF6">
    <property type="entry name" value="ALPHA-RHAMNOSIDASE (EUROFUNG)-RELATED"/>
    <property type="match status" value="1"/>
</dbReference>
<dbReference type="InterPro" id="IPR018905">
    <property type="entry name" value="A-galactase_NEW3"/>
</dbReference>
<dbReference type="InterPro" id="IPR035396">
    <property type="entry name" value="Bac_rhamnosid6H"/>
</dbReference>
<dbReference type="InterPro" id="IPR054470">
    <property type="entry name" value="FIMAH_dom"/>
</dbReference>
<dbReference type="InterPro" id="IPR008928">
    <property type="entry name" value="6-hairpin_glycosidase_sf"/>
</dbReference>
<dbReference type="Pfam" id="PF17390">
    <property type="entry name" value="Bac_rhamnosid_C"/>
    <property type="match status" value="1"/>
</dbReference>
<feature type="domain" description="FIMAH" evidence="7">
    <location>
        <begin position="356"/>
        <end position="434"/>
    </location>
</feature>
<dbReference type="Gene3D" id="2.60.40.10">
    <property type="entry name" value="Immunoglobulins"/>
    <property type="match status" value="2"/>
</dbReference>
<dbReference type="AlphaFoldDB" id="A0A1U9K7W3"/>
<proteinExistence type="predicted"/>
<dbReference type="Gene3D" id="1.50.10.10">
    <property type="match status" value="1"/>
</dbReference>
<dbReference type="Proteomes" id="UP000188603">
    <property type="component" value="Chromosome"/>
</dbReference>
<feature type="domain" description="Alpha-L-rhamnosidase C-terminal" evidence="6">
    <location>
        <begin position="240"/>
        <end position="317"/>
    </location>
</feature>
<feature type="domain" description="Alpha-L-rhamnosidase six-hairpin glycosidase" evidence="5">
    <location>
        <begin position="2"/>
        <end position="238"/>
    </location>
</feature>
<comment type="catalytic activity">
    <reaction evidence="1">
        <text>Hydrolysis of terminal non-reducing alpha-L-rhamnose residues in alpha-L-rhamnosides.</text>
        <dbReference type="EC" id="3.2.1.40"/>
    </reaction>
</comment>
<dbReference type="SUPFAM" id="SSF48208">
    <property type="entry name" value="Six-hairpin glycosidases"/>
    <property type="match status" value="1"/>
</dbReference>
<name>A0A1U9K7W3_9BACL</name>
<dbReference type="InterPro" id="IPR013783">
    <property type="entry name" value="Ig-like_fold"/>
</dbReference>